<keyword evidence="4" id="KW-1185">Reference proteome</keyword>
<dbReference type="PANTHER" id="PTHR46361:SF3">
    <property type="entry name" value="ELECTRON CARRIER_ PROTEIN DISULFIDE OXIDOREDUCTASE"/>
    <property type="match status" value="1"/>
</dbReference>
<gene>
    <name evidence="3" type="ORF">ACFFVB_00350</name>
</gene>
<reference evidence="3 4" key="1">
    <citation type="submission" date="2024-09" db="EMBL/GenBank/DDBJ databases">
        <authorList>
            <person name="Sun Q."/>
            <person name="Mori K."/>
        </authorList>
    </citation>
    <scope>NUCLEOTIDE SEQUENCE [LARGE SCALE GENOMIC DNA]</scope>
    <source>
        <strain evidence="3 4">CECT 8286</strain>
    </source>
</reference>
<comment type="caution">
    <text evidence="3">The sequence shown here is derived from an EMBL/GenBank/DDBJ whole genome shotgun (WGS) entry which is preliminary data.</text>
</comment>
<evidence type="ECO:0000313" key="4">
    <source>
        <dbReference type="Proteomes" id="UP001589605"/>
    </source>
</evidence>
<dbReference type="Proteomes" id="UP001589605">
    <property type="component" value="Unassembled WGS sequence"/>
</dbReference>
<dbReference type="EMBL" id="JBHMEZ010000001">
    <property type="protein sequence ID" value="MFB9051514.1"/>
    <property type="molecule type" value="Genomic_DNA"/>
</dbReference>
<dbReference type="Pfam" id="PF04784">
    <property type="entry name" value="DUF547"/>
    <property type="match status" value="1"/>
</dbReference>
<feature type="chain" id="PRO_5046279048" evidence="1">
    <location>
        <begin position="20"/>
        <end position="232"/>
    </location>
</feature>
<name>A0ABV5EWG6_9FLAO</name>
<dbReference type="RefSeq" id="WP_382380006.1">
    <property type="nucleotide sequence ID" value="NZ_JBHMEZ010000001.1"/>
</dbReference>
<organism evidence="3 4">
    <name type="scientific">Formosa undariae</name>
    <dbReference type="NCBI Taxonomy" id="1325436"/>
    <lineage>
        <taxon>Bacteria</taxon>
        <taxon>Pseudomonadati</taxon>
        <taxon>Bacteroidota</taxon>
        <taxon>Flavobacteriia</taxon>
        <taxon>Flavobacteriales</taxon>
        <taxon>Flavobacteriaceae</taxon>
        <taxon>Formosa</taxon>
    </lineage>
</organism>
<protein>
    <submittedName>
        <fullName evidence="3">DUF547 domain-containing protein</fullName>
    </submittedName>
</protein>
<evidence type="ECO:0000259" key="2">
    <source>
        <dbReference type="Pfam" id="PF04784"/>
    </source>
</evidence>
<dbReference type="InterPro" id="IPR006869">
    <property type="entry name" value="DUF547"/>
</dbReference>
<evidence type="ECO:0000313" key="3">
    <source>
        <dbReference type="EMBL" id="MFB9051514.1"/>
    </source>
</evidence>
<dbReference type="PANTHER" id="PTHR46361">
    <property type="entry name" value="ELECTRON CARRIER/ PROTEIN DISULFIDE OXIDOREDUCTASE"/>
    <property type="match status" value="1"/>
</dbReference>
<proteinExistence type="predicted"/>
<feature type="domain" description="DUF547" evidence="2">
    <location>
        <begin position="67"/>
        <end position="172"/>
    </location>
</feature>
<accession>A0ABV5EWG6</accession>
<feature type="signal peptide" evidence="1">
    <location>
        <begin position="1"/>
        <end position="19"/>
    </location>
</feature>
<sequence length="232" mass="26680">MIKNIIITVLICCSTSLFAQQTDHSVWTTFLNKNVDLNGHVNYKNIKQHPETLDIYLGLLSKSKPNSSWSKNETLAFWINAYNAFTIKLIIDNYPLESIKDISGPWDKEFISINNKTYSLGQIEHEILRKLNEPRIHFAIVCASESCPKLLNTAYTVAKLDTQLDVAAVTFINSNKNQLTPDSIKLSKIFKWFSEDFETNGTLIEFINTYAKTKVNPSKRISYLDYNWELNE</sequence>
<evidence type="ECO:0000256" key="1">
    <source>
        <dbReference type="SAM" id="SignalP"/>
    </source>
</evidence>
<keyword evidence="1" id="KW-0732">Signal</keyword>